<keyword evidence="2" id="KW-0349">Heme</keyword>
<sequence length="544" mass="58570">MLSAQEVATHNTPDSCWIIVSGKVYDVTEFLSEHPGGSAILLKHAGKDATAAYEVAHGPEIIEEGLAPEKKKGTIDPSTIQAHPKGQEEAKKDVVKPKRLPLAQVINLYDFEENAKENLSQKAWAYFSSGATDMLSVDLNQRAYRQVLFRPRGMIDVGIPPTNPQLQQDGTWNTMTSTKVLGTPVSLPLMICPTGMARLSHPSGERSFAAAAGQTGILQVISTNASVGLSQIIEAKSRPDQKFLFQLYVNKDRAKTETLVQKVVDTGCCVGIIVTIDAAAPGKREADERGELDVPIDSGISSATYKADAKGGGIGRTMGSYLDPALTWADLAWLRGLVPAWMKLGVKGVQSVEDALLAYDLGCDVIWLSNHGGRALDTAPPALYTLLELNQSHPRIFKPRARPLSSRIANILSTATSDPNKPSMPRIPPPKTAKARADAITSLRAYHREGAPEIYVDGGVRRGTDIVKALCLGAKAVGMGRPFVYALGWEAPGVEKAIEIIRDEVETTMKLLGATSLDQLGPHLLNTKAVEPLIDGRILAKARL</sequence>
<dbReference type="SUPFAM" id="SSF51395">
    <property type="entry name" value="FMN-linked oxidoreductases"/>
    <property type="match status" value="1"/>
</dbReference>
<dbReference type="EMBL" id="CAJNJQ010001185">
    <property type="protein sequence ID" value="CAE7125458.1"/>
    <property type="molecule type" value="Genomic_DNA"/>
</dbReference>
<reference evidence="9" key="1">
    <citation type="submission" date="2021-01" db="EMBL/GenBank/DDBJ databases">
        <authorList>
            <person name="Kaushik A."/>
        </authorList>
    </citation>
    <scope>NUCLEOTIDE SEQUENCE</scope>
    <source>
        <strain evidence="9">AG5</strain>
    </source>
</reference>
<dbReference type="Gene3D" id="3.10.120.10">
    <property type="entry name" value="Cytochrome b5-like heme/steroid binding domain"/>
    <property type="match status" value="1"/>
</dbReference>
<dbReference type="Proteomes" id="UP000663827">
    <property type="component" value="Unassembled WGS sequence"/>
</dbReference>
<gene>
    <name evidence="9" type="ORF">RDB_LOCUS59342</name>
</gene>
<dbReference type="InterPro" id="IPR037396">
    <property type="entry name" value="FMN_HAD"/>
</dbReference>
<dbReference type="InterPro" id="IPR036400">
    <property type="entry name" value="Cyt_B5-like_heme/steroid_sf"/>
</dbReference>
<dbReference type="PANTHER" id="PTHR10578">
    <property type="entry name" value="S -2-HYDROXY-ACID OXIDASE-RELATED"/>
    <property type="match status" value="1"/>
</dbReference>
<dbReference type="PROSITE" id="PS50255">
    <property type="entry name" value="CYTOCHROME_B5_2"/>
    <property type="match status" value="1"/>
</dbReference>
<keyword evidence="3" id="KW-0479">Metal-binding</keyword>
<dbReference type="InterPro" id="IPR018506">
    <property type="entry name" value="Cyt_B5_heme-BS"/>
</dbReference>
<comment type="caution">
    <text evidence="9">The sequence shown here is derived from an EMBL/GenBank/DDBJ whole genome shotgun (WGS) entry which is preliminary data.</text>
</comment>
<evidence type="ECO:0000256" key="3">
    <source>
        <dbReference type="ARBA" id="ARBA00022723"/>
    </source>
</evidence>
<dbReference type="SUPFAM" id="SSF55856">
    <property type="entry name" value="Cytochrome b5-like heme/steroid binding domain"/>
    <property type="match status" value="1"/>
</dbReference>
<protein>
    <recommendedName>
        <fullName evidence="11">L-lactate dehydrogenase (Cytochrome)</fullName>
    </recommendedName>
</protein>
<keyword evidence="4" id="KW-0560">Oxidoreductase</keyword>
<feature type="region of interest" description="Disordered" evidence="6">
    <location>
        <begin position="72"/>
        <end position="92"/>
    </location>
</feature>
<comment type="cofactor">
    <cofactor evidence="1">
        <name>FMN</name>
        <dbReference type="ChEBI" id="CHEBI:58210"/>
    </cofactor>
</comment>
<dbReference type="InterPro" id="IPR013785">
    <property type="entry name" value="Aldolase_TIM"/>
</dbReference>
<dbReference type="SMART" id="SM01117">
    <property type="entry name" value="Cyt-b5"/>
    <property type="match status" value="1"/>
</dbReference>
<dbReference type="InterPro" id="IPR001199">
    <property type="entry name" value="Cyt_B5-like_heme/steroid-bd"/>
</dbReference>
<proteinExistence type="predicted"/>
<feature type="domain" description="Cytochrome b5 heme-binding" evidence="7">
    <location>
        <begin position="1"/>
        <end position="76"/>
    </location>
</feature>
<dbReference type="GO" id="GO:0046872">
    <property type="term" value="F:metal ion binding"/>
    <property type="evidence" value="ECO:0007669"/>
    <property type="project" value="UniProtKB-KW"/>
</dbReference>
<dbReference type="Pfam" id="PF00173">
    <property type="entry name" value="Cyt-b5"/>
    <property type="match status" value="1"/>
</dbReference>
<evidence type="ECO:0000256" key="2">
    <source>
        <dbReference type="ARBA" id="ARBA00022617"/>
    </source>
</evidence>
<dbReference type="GO" id="GO:0020037">
    <property type="term" value="F:heme binding"/>
    <property type="evidence" value="ECO:0007669"/>
    <property type="project" value="InterPro"/>
</dbReference>
<evidence type="ECO:0000256" key="4">
    <source>
        <dbReference type="ARBA" id="ARBA00023002"/>
    </source>
</evidence>
<feature type="domain" description="FMN hydroxy acid dehydrogenase" evidence="8">
    <location>
        <begin position="100"/>
        <end position="530"/>
    </location>
</feature>
<dbReference type="InterPro" id="IPR000262">
    <property type="entry name" value="FMN-dep_DH"/>
</dbReference>
<evidence type="ECO:0008006" key="11">
    <source>
        <dbReference type="Google" id="ProtNLM"/>
    </source>
</evidence>
<dbReference type="PANTHER" id="PTHR10578:SF104">
    <property type="entry name" value="CYTOCHROME B2, MITOCHONDRIAL-RELATED"/>
    <property type="match status" value="1"/>
</dbReference>
<evidence type="ECO:0000256" key="6">
    <source>
        <dbReference type="SAM" id="MobiDB-lite"/>
    </source>
</evidence>
<dbReference type="FunFam" id="3.10.120.10:FF:000009">
    <property type="entry name" value="Cytochrome b2, mitochondrial, putative"/>
    <property type="match status" value="1"/>
</dbReference>
<evidence type="ECO:0000313" key="10">
    <source>
        <dbReference type="Proteomes" id="UP000663827"/>
    </source>
</evidence>
<dbReference type="PROSITE" id="PS00191">
    <property type="entry name" value="CYTOCHROME_B5_1"/>
    <property type="match status" value="1"/>
</dbReference>
<dbReference type="PROSITE" id="PS51349">
    <property type="entry name" value="FMN_HYDROXY_ACID_DH_2"/>
    <property type="match status" value="1"/>
</dbReference>
<dbReference type="PRINTS" id="PR00363">
    <property type="entry name" value="CYTOCHROMEB5"/>
</dbReference>
<evidence type="ECO:0000259" key="8">
    <source>
        <dbReference type="PROSITE" id="PS51349"/>
    </source>
</evidence>
<evidence type="ECO:0000256" key="5">
    <source>
        <dbReference type="ARBA" id="ARBA00023004"/>
    </source>
</evidence>
<dbReference type="GO" id="GO:0016491">
    <property type="term" value="F:oxidoreductase activity"/>
    <property type="evidence" value="ECO:0007669"/>
    <property type="project" value="UniProtKB-KW"/>
</dbReference>
<organism evidence="9 10">
    <name type="scientific">Rhizoctonia solani</name>
    <dbReference type="NCBI Taxonomy" id="456999"/>
    <lineage>
        <taxon>Eukaryota</taxon>
        <taxon>Fungi</taxon>
        <taxon>Dikarya</taxon>
        <taxon>Basidiomycota</taxon>
        <taxon>Agaricomycotina</taxon>
        <taxon>Agaricomycetes</taxon>
        <taxon>Cantharellales</taxon>
        <taxon>Ceratobasidiaceae</taxon>
        <taxon>Rhizoctonia</taxon>
    </lineage>
</organism>
<dbReference type="AlphaFoldDB" id="A0A8H3HXI7"/>
<evidence type="ECO:0000259" key="7">
    <source>
        <dbReference type="PROSITE" id="PS50255"/>
    </source>
</evidence>
<evidence type="ECO:0000256" key="1">
    <source>
        <dbReference type="ARBA" id="ARBA00001917"/>
    </source>
</evidence>
<evidence type="ECO:0000313" key="9">
    <source>
        <dbReference type="EMBL" id="CAE7125458.1"/>
    </source>
</evidence>
<name>A0A8H3HXI7_9AGAM</name>
<dbReference type="Gene3D" id="3.20.20.70">
    <property type="entry name" value="Aldolase class I"/>
    <property type="match status" value="1"/>
</dbReference>
<dbReference type="Pfam" id="PF01070">
    <property type="entry name" value="FMN_dh"/>
    <property type="match status" value="2"/>
</dbReference>
<keyword evidence="5" id="KW-0408">Iron</keyword>
<accession>A0A8H3HXI7</accession>